<keyword evidence="2" id="KW-1185">Reference proteome</keyword>
<proteinExistence type="predicted"/>
<name>A0ABT8B904_9NEIS</name>
<dbReference type="EMBL" id="JAUFPU010000018">
    <property type="protein sequence ID" value="MDN3578723.1"/>
    <property type="molecule type" value="Genomic_DNA"/>
</dbReference>
<reference evidence="1" key="1">
    <citation type="journal article" date="2014" name="Int. J. Syst. Evol. Microbiol.">
        <title>Complete genome of a new Firmicutes species belonging to the dominant human colonic microbiota ('Ruminococcus bicirculans') reveals two chromosomes and a selective capacity to utilize plant glucans.</title>
        <authorList>
            <consortium name="NISC Comparative Sequencing Program"/>
            <person name="Wegmann U."/>
            <person name="Louis P."/>
            <person name="Goesmann A."/>
            <person name="Henrissat B."/>
            <person name="Duncan S.H."/>
            <person name="Flint H.J."/>
        </authorList>
    </citation>
    <scope>NUCLEOTIDE SEQUENCE</scope>
    <source>
        <strain evidence="1">CECT 7703</strain>
    </source>
</reference>
<reference evidence="1" key="2">
    <citation type="submission" date="2023-06" db="EMBL/GenBank/DDBJ databases">
        <authorList>
            <person name="Lucena T."/>
            <person name="Sun Q."/>
        </authorList>
    </citation>
    <scope>NUCLEOTIDE SEQUENCE</scope>
    <source>
        <strain evidence="1">CECT 7703</strain>
    </source>
</reference>
<dbReference type="InterPro" id="IPR018755">
    <property type="entry name" value="Phage_Mu_Gp48"/>
</dbReference>
<sequence length="169" mass="18499">MHASLLASLLPPVSYDPNAQRLAAELAAEGARLDEVLAGAERLRLGIVPGPGMPVEFLPDWERLLALVPAPNATDADRLIAIIAKLRETGGLSRDYFARLAAAYGVDIEIVELEPFRAGVSRAGEPVYVPEIIWVWCVRILAAGPIPALERALRDLRPADTYVYFEYRP</sequence>
<organism evidence="1 2">
    <name type="scientific">Chitinimonas viridis</name>
    <dbReference type="NCBI Taxonomy" id="664880"/>
    <lineage>
        <taxon>Bacteria</taxon>
        <taxon>Pseudomonadati</taxon>
        <taxon>Pseudomonadota</taxon>
        <taxon>Betaproteobacteria</taxon>
        <taxon>Neisseriales</taxon>
        <taxon>Chitinibacteraceae</taxon>
        <taxon>Chitinimonas</taxon>
    </lineage>
</organism>
<dbReference type="Pfam" id="PF10076">
    <property type="entry name" value="Phage_Mu_Gp48"/>
    <property type="match status" value="1"/>
</dbReference>
<accession>A0ABT8B904</accession>
<dbReference type="Proteomes" id="UP001180081">
    <property type="component" value="Unassembled WGS sequence"/>
</dbReference>
<comment type="caution">
    <text evidence="1">The sequence shown here is derived from an EMBL/GenBank/DDBJ whole genome shotgun (WGS) entry which is preliminary data.</text>
</comment>
<evidence type="ECO:0000313" key="1">
    <source>
        <dbReference type="EMBL" id="MDN3578723.1"/>
    </source>
</evidence>
<dbReference type="RefSeq" id="WP_290334053.1">
    <property type="nucleotide sequence ID" value="NZ_JAUFPU010000018.1"/>
</dbReference>
<evidence type="ECO:0000313" key="2">
    <source>
        <dbReference type="Proteomes" id="UP001180081"/>
    </source>
</evidence>
<protein>
    <submittedName>
        <fullName evidence="1">DUF2313 domain-containing protein</fullName>
    </submittedName>
</protein>
<gene>
    <name evidence="1" type="ORF">QWZ03_18305</name>
</gene>